<sequence length="564" mass="65904">MEVVEKKNKNKRYKPILEGIPDWPVYQLSKNRKEFIEEVAQKAYAQIKKNRPTTKQLIDELEATVYREQQRMKRNRWRVDPADEPRFWAGVKEELVALTNKTPEEAQPIAEELLHRIVLRYANEIAGNFKPNSYRLTREIVKFWFSRLLNGARVKKFGAFFRSRYTLRDKIHIVGKVKQLRTLAKEGTVVMVPTHFSNLDSILIGWIIHSLGLPAFIYGAGLNLFNIKIFAYFMNSLGAYKVDRRKKNVPYLETLKFYSMSAIQKGAHSIFFPGGTRSRSGMIEKQLKLGLLSSTIEAQRNLYLEAPPDEPVRKIFIVPVTLNYHFVLEAPDLVDEYLSSKGQDRYLPEQDKYGSWQLLQFLFKFFTKGSNISVSIGRGLDVMGNYVDDNGNSLDAQGRVIDTREYFISHGDITVDKQREDEYTRMLSHKIVTEYHRINRVFASHLVAFVAFEMWQKKHPKLDLFGLLKLPEEEQVLQYEEFRAACKRVRKQIYTLKEENKVYHATHLKGNINLVIRHGLDNVGIFHLKRPLLMNKEGNIITKDFSTLYYYHNRLAGYDLEKFI</sequence>
<dbReference type="RefSeq" id="WP_202015008.1">
    <property type="nucleotide sequence ID" value="NZ_JAERRB010000013.1"/>
</dbReference>
<accession>A0ABS1KZR6</accession>
<keyword evidence="6" id="KW-0812">Transmembrane</keyword>
<evidence type="ECO:0000256" key="5">
    <source>
        <dbReference type="ARBA" id="ARBA00048427"/>
    </source>
</evidence>
<dbReference type="Pfam" id="PF01553">
    <property type="entry name" value="Acyltransferase"/>
    <property type="match status" value="1"/>
</dbReference>
<proteinExistence type="predicted"/>
<keyword evidence="8" id="KW-0808">Transferase</keyword>
<dbReference type="PANTHER" id="PTHR12563:SF17">
    <property type="entry name" value="DIHYDROXYACETONE PHOSPHATE ACYLTRANSFERASE"/>
    <property type="match status" value="1"/>
</dbReference>
<dbReference type="InterPro" id="IPR022284">
    <property type="entry name" value="GPAT/DHAPAT"/>
</dbReference>
<organism evidence="8 9">
    <name type="scientific">Chryseolinea lacunae</name>
    <dbReference type="NCBI Taxonomy" id="2801331"/>
    <lineage>
        <taxon>Bacteria</taxon>
        <taxon>Pseudomonadati</taxon>
        <taxon>Bacteroidota</taxon>
        <taxon>Cytophagia</taxon>
        <taxon>Cytophagales</taxon>
        <taxon>Fulvivirgaceae</taxon>
        <taxon>Chryseolinea</taxon>
    </lineage>
</organism>
<evidence type="ECO:0000256" key="6">
    <source>
        <dbReference type="SAM" id="Phobius"/>
    </source>
</evidence>
<evidence type="ECO:0000313" key="9">
    <source>
        <dbReference type="Proteomes" id="UP000613030"/>
    </source>
</evidence>
<dbReference type="SMART" id="SM00563">
    <property type="entry name" value="PlsC"/>
    <property type="match status" value="1"/>
</dbReference>
<comment type="subcellular location">
    <subcellularLocation>
        <location evidence="1">Endomembrane system</location>
        <topology evidence="1">Peripheral membrane protein</topology>
    </subcellularLocation>
</comment>
<dbReference type="Proteomes" id="UP000613030">
    <property type="component" value="Unassembled WGS sequence"/>
</dbReference>
<keyword evidence="6" id="KW-1133">Transmembrane helix</keyword>
<dbReference type="InterPro" id="IPR002123">
    <property type="entry name" value="Plipid/glycerol_acylTrfase"/>
</dbReference>
<keyword evidence="8" id="KW-0012">Acyltransferase</keyword>
<dbReference type="PANTHER" id="PTHR12563">
    <property type="entry name" value="GLYCEROL-3-PHOSPHATE ACYLTRANSFERASE"/>
    <property type="match status" value="1"/>
</dbReference>
<evidence type="ECO:0000259" key="7">
    <source>
        <dbReference type="SMART" id="SM00563"/>
    </source>
</evidence>
<dbReference type="GO" id="GO:0016746">
    <property type="term" value="F:acyltransferase activity"/>
    <property type="evidence" value="ECO:0007669"/>
    <property type="project" value="UniProtKB-KW"/>
</dbReference>
<name>A0ABS1KZR6_9BACT</name>
<reference evidence="8 9" key="1">
    <citation type="submission" date="2021-01" db="EMBL/GenBank/DDBJ databases">
        <title>Chryseolinea sp. Jin1 Genome sequencing and assembly.</title>
        <authorList>
            <person name="Kim I."/>
        </authorList>
    </citation>
    <scope>NUCLEOTIDE SEQUENCE [LARGE SCALE GENOMIC DNA]</scope>
    <source>
        <strain evidence="8 9">Jin1</strain>
    </source>
</reference>
<comment type="catalytic activity">
    <reaction evidence="5">
        <text>sn-glycerol 3-phosphate + an acyl-CoA = a 1-acyl-sn-glycero-3-phosphate + CoA</text>
        <dbReference type="Rhea" id="RHEA:15325"/>
        <dbReference type="ChEBI" id="CHEBI:57287"/>
        <dbReference type="ChEBI" id="CHEBI:57597"/>
        <dbReference type="ChEBI" id="CHEBI:57970"/>
        <dbReference type="ChEBI" id="CHEBI:58342"/>
        <dbReference type="EC" id="2.3.1.15"/>
    </reaction>
</comment>
<evidence type="ECO:0000256" key="4">
    <source>
        <dbReference type="ARBA" id="ARBA00013432"/>
    </source>
</evidence>
<evidence type="ECO:0000256" key="3">
    <source>
        <dbReference type="ARBA" id="ARBA00013113"/>
    </source>
</evidence>
<protein>
    <recommendedName>
        <fullName evidence="4">Glycerol-3-phosphate acyltransferase</fullName>
        <ecNumber evidence="3">2.3.1.15</ecNumber>
    </recommendedName>
</protein>
<dbReference type="SUPFAM" id="SSF69593">
    <property type="entry name" value="Glycerol-3-phosphate (1)-acyltransferase"/>
    <property type="match status" value="1"/>
</dbReference>
<dbReference type="EMBL" id="JAERRB010000013">
    <property type="protein sequence ID" value="MBL0744945.1"/>
    <property type="molecule type" value="Genomic_DNA"/>
</dbReference>
<keyword evidence="9" id="KW-1185">Reference proteome</keyword>
<evidence type="ECO:0000313" key="8">
    <source>
        <dbReference type="EMBL" id="MBL0744945.1"/>
    </source>
</evidence>
<gene>
    <name evidence="8" type="ORF">JI741_27185</name>
</gene>
<comment type="caution">
    <text evidence="8">The sequence shown here is derived from an EMBL/GenBank/DDBJ whole genome shotgun (WGS) entry which is preliminary data.</text>
</comment>
<evidence type="ECO:0000256" key="2">
    <source>
        <dbReference type="ARBA" id="ARBA00004765"/>
    </source>
</evidence>
<comment type="pathway">
    <text evidence="2">Phospholipid metabolism; CDP-diacylglycerol biosynthesis; CDP-diacylglycerol from sn-glycerol 3-phosphate: step 1/3.</text>
</comment>
<keyword evidence="6" id="KW-0472">Membrane</keyword>
<feature type="transmembrane region" description="Helical" evidence="6">
    <location>
        <begin position="203"/>
        <end position="225"/>
    </location>
</feature>
<feature type="domain" description="Phospholipid/glycerol acyltransferase" evidence="7">
    <location>
        <begin position="189"/>
        <end position="325"/>
    </location>
</feature>
<evidence type="ECO:0000256" key="1">
    <source>
        <dbReference type="ARBA" id="ARBA00004184"/>
    </source>
</evidence>
<dbReference type="EC" id="2.3.1.15" evidence="3"/>